<feature type="region of interest" description="Disordered" evidence="1">
    <location>
        <begin position="46"/>
        <end position="65"/>
    </location>
</feature>
<name>A0A0D3FM11_9ORYZ</name>
<dbReference type="Gramene" id="OBART03G28260.1">
    <property type="protein sequence ID" value="OBART03G28260.1"/>
    <property type="gene ID" value="OBART03G28260"/>
</dbReference>
<dbReference type="HOGENOM" id="CLU_2853639_0_0_1"/>
<evidence type="ECO:0000313" key="3">
    <source>
        <dbReference type="Proteomes" id="UP000026960"/>
    </source>
</evidence>
<protein>
    <submittedName>
        <fullName evidence="2">Uncharacterized protein</fullName>
    </submittedName>
</protein>
<dbReference type="PaxDb" id="65489-OBART03G28260.1"/>
<dbReference type="AlphaFoldDB" id="A0A0D3FM11"/>
<keyword evidence="3" id="KW-1185">Reference proteome</keyword>
<organism evidence="2">
    <name type="scientific">Oryza barthii</name>
    <dbReference type="NCBI Taxonomy" id="65489"/>
    <lineage>
        <taxon>Eukaryota</taxon>
        <taxon>Viridiplantae</taxon>
        <taxon>Streptophyta</taxon>
        <taxon>Embryophyta</taxon>
        <taxon>Tracheophyta</taxon>
        <taxon>Spermatophyta</taxon>
        <taxon>Magnoliopsida</taxon>
        <taxon>Liliopsida</taxon>
        <taxon>Poales</taxon>
        <taxon>Poaceae</taxon>
        <taxon>BOP clade</taxon>
        <taxon>Oryzoideae</taxon>
        <taxon>Oryzeae</taxon>
        <taxon>Oryzinae</taxon>
        <taxon>Oryza</taxon>
    </lineage>
</organism>
<dbReference type="EnsemblPlants" id="OBART03G28260.1">
    <property type="protein sequence ID" value="OBART03G28260.1"/>
    <property type="gene ID" value="OBART03G28260"/>
</dbReference>
<evidence type="ECO:0000256" key="1">
    <source>
        <dbReference type="SAM" id="MobiDB-lite"/>
    </source>
</evidence>
<proteinExistence type="predicted"/>
<sequence length="65" mass="7152">MAAAPIVVVDGRAARRARRGNQLALSSLHIQVHDLIPYTKIRKRGRDQKPFVGSTKVQADSVPHP</sequence>
<evidence type="ECO:0000313" key="2">
    <source>
        <dbReference type="EnsemblPlants" id="OBART03G28260.1"/>
    </source>
</evidence>
<reference evidence="2" key="2">
    <citation type="submission" date="2015-03" db="UniProtKB">
        <authorList>
            <consortium name="EnsemblPlants"/>
        </authorList>
    </citation>
    <scope>IDENTIFICATION</scope>
</reference>
<reference evidence="2" key="1">
    <citation type="journal article" date="2009" name="Rice">
        <title>De Novo Next Generation Sequencing of Plant Genomes.</title>
        <authorList>
            <person name="Rounsley S."/>
            <person name="Marri P.R."/>
            <person name="Yu Y."/>
            <person name="He R."/>
            <person name="Sisneros N."/>
            <person name="Goicoechea J.L."/>
            <person name="Lee S.J."/>
            <person name="Angelova A."/>
            <person name="Kudrna D."/>
            <person name="Luo M."/>
            <person name="Affourtit J."/>
            <person name="Desany B."/>
            <person name="Knight J."/>
            <person name="Niazi F."/>
            <person name="Egholm M."/>
            <person name="Wing R.A."/>
        </authorList>
    </citation>
    <scope>NUCLEOTIDE SEQUENCE [LARGE SCALE GENOMIC DNA]</scope>
    <source>
        <strain evidence="2">cv. IRGC 105608</strain>
    </source>
</reference>
<dbReference type="Proteomes" id="UP000026960">
    <property type="component" value="Chromosome 3"/>
</dbReference>
<accession>A0A0D3FM11</accession>